<comment type="caution">
    <text evidence="1">The sequence shown here is derived from an EMBL/GenBank/DDBJ whole genome shotgun (WGS) entry which is preliminary data.</text>
</comment>
<dbReference type="EMBL" id="MLJW01000040">
    <property type="protein sequence ID" value="OIR06966.1"/>
    <property type="molecule type" value="Genomic_DNA"/>
</dbReference>
<organism evidence="1">
    <name type="scientific">mine drainage metagenome</name>
    <dbReference type="NCBI Taxonomy" id="410659"/>
    <lineage>
        <taxon>unclassified sequences</taxon>
        <taxon>metagenomes</taxon>
        <taxon>ecological metagenomes</taxon>
    </lineage>
</organism>
<gene>
    <name evidence="1" type="ORF">GALL_108720</name>
</gene>
<protein>
    <submittedName>
        <fullName evidence="1">Uncharacterized protein</fullName>
    </submittedName>
</protein>
<name>A0A1J5T489_9ZZZZ</name>
<dbReference type="AlphaFoldDB" id="A0A1J5T489"/>
<sequence>MGSVLDSLGNCQQIIVHGNYQVDSILTDSNYLLIKLNITSRGKYKVSSDSSNGFWFSDSGFVITTGLQTVKIKGHGKPLLPMVTTKTISFDSTICQVNINCGLLPLSTNTDYFPTTVGSNWTYYYGSNVTDTSVTTVTNLYAIIGLNAYSLFSDIYPTPPNDTTIYRKDGNGNYYQFTKLLDSSNTWIDYPFLKDNLSVGNTWESDTIQGILNGQNVTMKYGFTISAQNSSFVFNGVTYNDVISVQEVPYLKLTSDPPTAFIPQTQSLDNSYYAKGIGWIATTYPSSPSYNITLLRMPNIQ</sequence>
<reference evidence="1" key="1">
    <citation type="submission" date="2016-10" db="EMBL/GenBank/DDBJ databases">
        <title>Sequence of Gallionella enrichment culture.</title>
        <authorList>
            <person name="Poehlein A."/>
            <person name="Muehling M."/>
            <person name="Daniel R."/>
        </authorList>
    </citation>
    <scope>NUCLEOTIDE SEQUENCE</scope>
</reference>
<evidence type="ECO:0000313" key="1">
    <source>
        <dbReference type="EMBL" id="OIR06966.1"/>
    </source>
</evidence>
<proteinExistence type="predicted"/>
<accession>A0A1J5T489</accession>